<accession>A0A5R9GJV2</accession>
<name>A0A5R9GJV2_9PROT</name>
<proteinExistence type="predicted"/>
<dbReference type="RefSeq" id="WP_138239671.1">
    <property type="nucleotide sequence ID" value="NZ_VBRY01000009.1"/>
</dbReference>
<sequence>MDEHYDQHIITSVIPKFGLMMAKKAYVLALTLCAIPAMIYGGEETNYCLDPETNATWAGMLAKNSNDDVVTELFSLRIGLCELVKRKVLTVDRAQVIFEKRFDTLIERRKHEEMLQNNKEGGGA</sequence>
<reference evidence="1 2" key="1">
    <citation type="journal article" date="2019" name="Appl. Environ. Microbiol.">
        <title>Environmental Evidence and Genomic Insight of Iron-oxidizing Bacteria Preference Towards More Corrosion Resistant Stainless Steel at Higher Salinities.</title>
        <authorList>
            <person name="Garrison C.E."/>
            <person name="Price K.A."/>
            <person name="Field E.K."/>
        </authorList>
    </citation>
    <scope>NUCLEOTIDE SEQUENCE [LARGE SCALE GENOMIC DNA]</scope>
    <source>
        <strain evidence="1 2">P3</strain>
    </source>
</reference>
<organism evidence="1 2">
    <name type="scientific">Mariprofundus erugo</name>
    <dbReference type="NCBI Taxonomy" id="2528639"/>
    <lineage>
        <taxon>Bacteria</taxon>
        <taxon>Pseudomonadati</taxon>
        <taxon>Pseudomonadota</taxon>
        <taxon>Candidatius Mariprofundia</taxon>
        <taxon>Mariprofundales</taxon>
        <taxon>Mariprofundaceae</taxon>
        <taxon>Mariprofundus</taxon>
    </lineage>
</organism>
<protein>
    <submittedName>
        <fullName evidence="1">Uncharacterized protein</fullName>
    </submittedName>
</protein>
<evidence type="ECO:0000313" key="2">
    <source>
        <dbReference type="Proteomes" id="UP000306585"/>
    </source>
</evidence>
<dbReference type="AlphaFoldDB" id="A0A5R9GJV2"/>
<evidence type="ECO:0000313" key="1">
    <source>
        <dbReference type="EMBL" id="TLS66490.1"/>
    </source>
</evidence>
<gene>
    <name evidence="1" type="ORF">FEF65_09995</name>
</gene>
<dbReference type="EMBL" id="VBRY01000009">
    <property type="protein sequence ID" value="TLS66490.1"/>
    <property type="molecule type" value="Genomic_DNA"/>
</dbReference>
<dbReference type="Proteomes" id="UP000306585">
    <property type="component" value="Unassembled WGS sequence"/>
</dbReference>
<comment type="caution">
    <text evidence="1">The sequence shown here is derived from an EMBL/GenBank/DDBJ whole genome shotgun (WGS) entry which is preliminary data.</text>
</comment>
<keyword evidence="2" id="KW-1185">Reference proteome</keyword>